<name>X1V8C8_9ZZZZ</name>
<evidence type="ECO:0000313" key="1">
    <source>
        <dbReference type="EMBL" id="GAJ09001.1"/>
    </source>
</evidence>
<sequence>LGVEVKDKKGVGAFRGLKEAYRSYNPDDPDVTFQQPSRRRITEATLTPTSFAFALGVSITRKFVKLYKLLDLPWREFVNIVPIDDFKEQERIRWGGFGELPTVAVDGDYLDIGFPTDEKAFYSAFKKGGLFAIARETIKNDDMHMLRQVPQRLARAAARTLSAFVWSFLKNGENIYDGALLFTAARGNLGSAALDYDSLGDARTAMKSMRERGNFVVKSNVTSATDTTVVGVFTGGDADAFVGKYVRVVYGPGVGQYRKIT</sequence>
<accession>X1V8C8</accession>
<feature type="non-terminal residue" evidence="1">
    <location>
        <position position="261"/>
    </location>
</feature>
<proteinExistence type="predicted"/>
<reference evidence="1" key="1">
    <citation type="journal article" date="2014" name="Front. Microbiol.">
        <title>High frequency of phylogenetically diverse reductive dehalogenase-homologous genes in deep subseafloor sedimentary metagenomes.</title>
        <authorList>
            <person name="Kawai M."/>
            <person name="Futagami T."/>
            <person name="Toyoda A."/>
            <person name="Takaki Y."/>
            <person name="Nishi S."/>
            <person name="Hori S."/>
            <person name="Arai W."/>
            <person name="Tsubouchi T."/>
            <person name="Morono Y."/>
            <person name="Uchiyama I."/>
            <person name="Ito T."/>
            <person name="Fujiyama A."/>
            <person name="Inagaki F."/>
            <person name="Takami H."/>
        </authorList>
    </citation>
    <scope>NUCLEOTIDE SEQUENCE</scope>
    <source>
        <strain evidence="1">Expedition CK06-06</strain>
    </source>
</reference>
<comment type="caution">
    <text evidence="1">The sequence shown here is derived from an EMBL/GenBank/DDBJ whole genome shotgun (WGS) entry which is preliminary data.</text>
</comment>
<dbReference type="Pfam" id="PF25209">
    <property type="entry name" value="Phage_capsid_4"/>
    <property type="match status" value="1"/>
</dbReference>
<dbReference type="AlphaFoldDB" id="X1V8C8"/>
<gene>
    <name evidence="1" type="ORF">S12H4_41752</name>
</gene>
<organism evidence="1">
    <name type="scientific">marine sediment metagenome</name>
    <dbReference type="NCBI Taxonomy" id="412755"/>
    <lineage>
        <taxon>unclassified sequences</taxon>
        <taxon>metagenomes</taxon>
        <taxon>ecological metagenomes</taxon>
    </lineage>
</organism>
<dbReference type="EMBL" id="BARW01025475">
    <property type="protein sequence ID" value="GAJ09001.1"/>
    <property type="molecule type" value="Genomic_DNA"/>
</dbReference>
<protein>
    <submittedName>
        <fullName evidence="1">Uncharacterized protein</fullName>
    </submittedName>
</protein>
<feature type="non-terminal residue" evidence="1">
    <location>
        <position position="1"/>
    </location>
</feature>